<evidence type="ECO:0000313" key="2">
    <source>
        <dbReference type="Proteomes" id="UP000244906"/>
    </source>
</evidence>
<sequence length="174" mass="19290">MTKTERLLLAISQSVQAGGGVYSNQELAFLIGQPYSAAFTKFLADCVKKGVLLRVAQGIYQSALTPPDPATAIYQTLKKLRRGVLNYISLESQLSYAGEISQVPFDQITVITKGRSGTFQTFYGAIEFTHTRKALDQISTELYFDPDINMYRASVEQAVADLKACNRNLHLLEK</sequence>
<organism evidence="1 2">
    <name type="scientific">Pelagibaculum spongiae</name>
    <dbReference type="NCBI Taxonomy" id="2080658"/>
    <lineage>
        <taxon>Bacteria</taxon>
        <taxon>Pseudomonadati</taxon>
        <taxon>Pseudomonadota</taxon>
        <taxon>Gammaproteobacteria</taxon>
        <taxon>Oceanospirillales</taxon>
        <taxon>Pelagibaculum</taxon>
    </lineage>
</organism>
<protein>
    <recommendedName>
        <fullName evidence="3">Transcriptional regulator</fullName>
    </recommendedName>
</protein>
<accession>A0A2V1GSY6</accession>
<dbReference type="RefSeq" id="WP_116688787.1">
    <property type="nucleotide sequence ID" value="NZ_CAWNYD010000012.1"/>
</dbReference>
<dbReference type="OrthoDB" id="3235173at2"/>
<comment type="caution">
    <text evidence="1">The sequence shown here is derived from an EMBL/GenBank/DDBJ whole genome shotgun (WGS) entry which is preliminary data.</text>
</comment>
<name>A0A2V1GSY6_9GAMM</name>
<keyword evidence="2" id="KW-1185">Reference proteome</keyword>
<dbReference type="Proteomes" id="UP000244906">
    <property type="component" value="Unassembled WGS sequence"/>
</dbReference>
<proteinExistence type="predicted"/>
<dbReference type="NCBIfam" id="NF047376">
    <property type="entry name" value="TAA_AbiEi"/>
    <property type="match status" value="1"/>
</dbReference>
<dbReference type="InterPro" id="IPR059220">
    <property type="entry name" value="AbiEi"/>
</dbReference>
<dbReference type="EMBL" id="QDDL01000012">
    <property type="protein sequence ID" value="PVZ64483.1"/>
    <property type="molecule type" value="Genomic_DNA"/>
</dbReference>
<reference evidence="1 2" key="1">
    <citation type="submission" date="2018-04" db="EMBL/GenBank/DDBJ databases">
        <title>Thalassorhabdus spongiae gen. nov., sp. nov., isolated from a marine sponge in South-West Iceland.</title>
        <authorList>
            <person name="Knobloch S."/>
            <person name="Daussin A."/>
            <person name="Johannsson R."/>
            <person name="Marteinsson V.T."/>
        </authorList>
    </citation>
    <scope>NUCLEOTIDE SEQUENCE [LARGE SCALE GENOMIC DNA]</scope>
    <source>
        <strain evidence="1 2">Hp12</strain>
    </source>
</reference>
<evidence type="ECO:0008006" key="3">
    <source>
        <dbReference type="Google" id="ProtNLM"/>
    </source>
</evidence>
<dbReference type="AlphaFoldDB" id="A0A2V1GSY6"/>
<evidence type="ECO:0000313" key="1">
    <source>
        <dbReference type="EMBL" id="PVZ64483.1"/>
    </source>
</evidence>
<gene>
    <name evidence="1" type="ORF">DC094_19410</name>
</gene>